<dbReference type="AlphaFoldDB" id="A0A5B7GDE9"/>
<dbReference type="EMBL" id="VSRR010013085">
    <property type="protein sequence ID" value="MPC55337.1"/>
    <property type="molecule type" value="Genomic_DNA"/>
</dbReference>
<evidence type="ECO:0000313" key="1">
    <source>
        <dbReference type="EMBL" id="MPC55337.1"/>
    </source>
</evidence>
<sequence length="81" mass="8629">MLHQYPGNSVSLPLTGAILPQPPGLSLQFMSHQPSQSPHHHLSCLACGRCGWVAPPRHSAISSTAPHISLLHPNVKPSADQ</sequence>
<organism evidence="1 2">
    <name type="scientific">Portunus trituberculatus</name>
    <name type="common">Swimming crab</name>
    <name type="synonym">Neptunus trituberculatus</name>
    <dbReference type="NCBI Taxonomy" id="210409"/>
    <lineage>
        <taxon>Eukaryota</taxon>
        <taxon>Metazoa</taxon>
        <taxon>Ecdysozoa</taxon>
        <taxon>Arthropoda</taxon>
        <taxon>Crustacea</taxon>
        <taxon>Multicrustacea</taxon>
        <taxon>Malacostraca</taxon>
        <taxon>Eumalacostraca</taxon>
        <taxon>Eucarida</taxon>
        <taxon>Decapoda</taxon>
        <taxon>Pleocyemata</taxon>
        <taxon>Brachyura</taxon>
        <taxon>Eubrachyura</taxon>
        <taxon>Portunoidea</taxon>
        <taxon>Portunidae</taxon>
        <taxon>Portuninae</taxon>
        <taxon>Portunus</taxon>
    </lineage>
</organism>
<gene>
    <name evidence="1" type="ORF">E2C01_049270</name>
</gene>
<evidence type="ECO:0000313" key="2">
    <source>
        <dbReference type="Proteomes" id="UP000324222"/>
    </source>
</evidence>
<reference evidence="1 2" key="1">
    <citation type="submission" date="2019-05" db="EMBL/GenBank/DDBJ databases">
        <title>Another draft genome of Portunus trituberculatus and its Hox gene families provides insights of decapod evolution.</title>
        <authorList>
            <person name="Jeong J.-H."/>
            <person name="Song I."/>
            <person name="Kim S."/>
            <person name="Choi T."/>
            <person name="Kim D."/>
            <person name="Ryu S."/>
            <person name="Kim W."/>
        </authorList>
    </citation>
    <scope>NUCLEOTIDE SEQUENCE [LARGE SCALE GENOMIC DNA]</scope>
    <source>
        <tissue evidence="1">Muscle</tissue>
    </source>
</reference>
<protein>
    <submittedName>
        <fullName evidence="1">Uncharacterized protein</fullName>
    </submittedName>
</protein>
<dbReference type="Proteomes" id="UP000324222">
    <property type="component" value="Unassembled WGS sequence"/>
</dbReference>
<name>A0A5B7GDE9_PORTR</name>
<comment type="caution">
    <text evidence="1">The sequence shown here is derived from an EMBL/GenBank/DDBJ whole genome shotgun (WGS) entry which is preliminary data.</text>
</comment>
<keyword evidence="2" id="KW-1185">Reference proteome</keyword>
<proteinExistence type="predicted"/>
<accession>A0A5B7GDE9</accession>